<feature type="compositionally biased region" description="Basic and acidic residues" evidence="1">
    <location>
        <begin position="267"/>
        <end position="276"/>
    </location>
</feature>
<evidence type="ECO:0008006" key="4">
    <source>
        <dbReference type="Google" id="ProtNLM"/>
    </source>
</evidence>
<feature type="region of interest" description="Disordered" evidence="1">
    <location>
        <begin position="267"/>
        <end position="308"/>
    </location>
</feature>
<keyword evidence="3" id="KW-1185">Reference proteome</keyword>
<dbReference type="AlphaFoldDB" id="A0AAV9G9M9"/>
<accession>A0AAV9G9M9</accession>
<dbReference type="Proteomes" id="UP001321760">
    <property type="component" value="Unassembled WGS sequence"/>
</dbReference>
<feature type="region of interest" description="Disordered" evidence="1">
    <location>
        <begin position="1"/>
        <end position="55"/>
    </location>
</feature>
<evidence type="ECO:0000313" key="2">
    <source>
        <dbReference type="EMBL" id="KAK4445118.1"/>
    </source>
</evidence>
<name>A0AAV9G9M9_9PEZI</name>
<gene>
    <name evidence="2" type="ORF">QBC34DRAFT_429253</name>
</gene>
<proteinExistence type="predicted"/>
<feature type="compositionally biased region" description="Basic and acidic residues" evidence="1">
    <location>
        <begin position="19"/>
        <end position="29"/>
    </location>
</feature>
<protein>
    <recommendedName>
        <fullName evidence="4">HMG box domain-containing protein</fullName>
    </recommendedName>
</protein>
<feature type="compositionally biased region" description="Basic and acidic residues" evidence="1">
    <location>
        <begin position="1"/>
        <end position="10"/>
    </location>
</feature>
<evidence type="ECO:0000256" key="1">
    <source>
        <dbReference type="SAM" id="MobiDB-lite"/>
    </source>
</evidence>
<comment type="caution">
    <text evidence="2">The sequence shown here is derived from an EMBL/GenBank/DDBJ whole genome shotgun (WGS) entry which is preliminary data.</text>
</comment>
<sequence>MGRSKTRQDDQQMGENSDAEAKSSAHEEAECAAAKSSRVTGTTRSRLADETATADSQDCIPRGLYDKAQNNPSQLTNPERQLLYDCGDVERRVLARPGFGLETREDQYQLMYWPPPDITSDNIKRATGGELTTPLQLYEKAKRAIDAKQPIGACLNDEELRLLARGFHGESDDGAFTSEVRLASLFQPGSGQAREVTAKQMKLDLSVFHAAAMCYAQRMAPAMSIMPFGLQVIRQGRGKNVAPMEVLRQWNALSPDQKAEYAEHEIRARAESDGKRGARRSPSSSPKSRTDASPERPDPITGFQLFRQRLGENVDSEEALQQWGALHPKQEAEYETRARAENAAAEIAYQQERVERLRRMYGEE</sequence>
<reference evidence="2" key="1">
    <citation type="journal article" date="2023" name="Mol. Phylogenet. Evol.">
        <title>Genome-scale phylogeny and comparative genomics of the fungal order Sordariales.</title>
        <authorList>
            <person name="Hensen N."/>
            <person name="Bonometti L."/>
            <person name="Westerberg I."/>
            <person name="Brannstrom I.O."/>
            <person name="Guillou S."/>
            <person name="Cros-Aarteil S."/>
            <person name="Calhoun S."/>
            <person name="Haridas S."/>
            <person name="Kuo A."/>
            <person name="Mondo S."/>
            <person name="Pangilinan J."/>
            <person name="Riley R."/>
            <person name="LaButti K."/>
            <person name="Andreopoulos B."/>
            <person name="Lipzen A."/>
            <person name="Chen C."/>
            <person name="Yan M."/>
            <person name="Daum C."/>
            <person name="Ng V."/>
            <person name="Clum A."/>
            <person name="Steindorff A."/>
            <person name="Ohm R.A."/>
            <person name="Martin F."/>
            <person name="Silar P."/>
            <person name="Natvig D.O."/>
            <person name="Lalanne C."/>
            <person name="Gautier V."/>
            <person name="Ament-Velasquez S.L."/>
            <person name="Kruys A."/>
            <person name="Hutchinson M.I."/>
            <person name="Powell A.J."/>
            <person name="Barry K."/>
            <person name="Miller A.N."/>
            <person name="Grigoriev I.V."/>
            <person name="Debuchy R."/>
            <person name="Gladieux P."/>
            <person name="Hiltunen Thoren M."/>
            <person name="Johannesson H."/>
        </authorList>
    </citation>
    <scope>NUCLEOTIDE SEQUENCE</scope>
    <source>
        <strain evidence="2">PSN243</strain>
    </source>
</reference>
<reference evidence="2" key="2">
    <citation type="submission" date="2023-05" db="EMBL/GenBank/DDBJ databases">
        <authorList>
            <consortium name="Lawrence Berkeley National Laboratory"/>
            <person name="Steindorff A."/>
            <person name="Hensen N."/>
            <person name="Bonometti L."/>
            <person name="Westerberg I."/>
            <person name="Brannstrom I.O."/>
            <person name="Guillou S."/>
            <person name="Cros-Aarteil S."/>
            <person name="Calhoun S."/>
            <person name="Haridas S."/>
            <person name="Kuo A."/>
            <person name="Mondo S."/>
            <person name="Pangilinan J."/>
            <person name="Riley R."/>
            <person name="Labutti K."/>
            <person name="Andreopoulos B."/>
            <person name="Lipzen A."/>
            <person name="Chen C."/>
            <person name="Yanf M."/>
            <person name="Daum C."/>
            <person name="Ng V."/>
            <person name="Clum A."/>
            <person name="Ohm R."/>
            <person name="Martin F."/>
            <person name="Silar P."/>
            <person name="Natvig D."/>
            <person name="Lalanne C."/>
            <person name="Gautier V."/>
            <person name="Ament-Velasquez S.L."/>
            <person name="Kruys A."/>
            <person name="Hutchinson M.I."/>
            <person name="Powell A.J."/>
            <person name="Barry K."/>
            <person name="Miller A.N."/>
            <person name="Grigoriev I.V."/>
            <person name="Debuchy R."/>
            <person name="Gladieux P."/>
            <person name="Thoren M.H."/>
            <person name="Johannesson H."/>
        </authorList>
    </citation>
    <scope>NUCLEOTIDE SEQUENCE</scope>
    <source>
        <strain evidence="2">PSN243</strain>
    </source>
</reference>
<evidence type="ECO:0000313" key="3">
    <source>
        <dbReference type="Proteomes" id="UP001321760"/>
    </source>
</evidence>
<organism evidence="2 3">
    <name type="scientific">Podospora aff. communis PSN243</name>
    <dbReference type="NCBI Taxonomy" id="3040156"/>
    <lineage>
        <taxon>Eukaryota</taxon>
        <taxon>Fungi</taxon>
        <taxon>Dikarya</taxon>
        <taxon>Ascomycota</taxon>
        <taxon>Pezizomycotina</taxon>
        <taxon>Sordariomycetes</taxon>
        <taxon>Sordariomycetidae</taxon>
        <taxon>Sordariales</taxon>
        <taxon>Podosporaceae</taxon>
        <taxon>Podospora</taxon>
    </lineage>
</organism>
<dbReference type="EMBL" id="MU865968">
    <property type="protein sequence ID" value="KAK4445118.1"/>
    <property type="molecule type" value="Genomic_DNA"/>
</dbReference>
<feature type="compositionally biased region" description="Basic and acidic residues" evidence="1">
    <location>
        <begin position="288"/>
        <end position="298"/>
    </location>
</feature>